<dbReference type="RefSeq" id="WP_272779040.1">
    <property type="nucleotide sequence ID" value="NZ_JAQQLI010000039.1"/>
</dbReference>
<protein>
    <submittedName>
        <fullName evidence="12">ABC transporter ATP-binding protein</fullName>
    </submittedName>
</protein>
<evidence type="ECO:0000313" key="12">
    <source>
        <dbReference type="EMBL" id="MDC7788202.1"/>
    </source>
</evidence>
<keyword evidence="3 9" id="KW-0812">Transmembrane</keyword>
<feature type="domain" description="ABC transporter" evidence="10">
    <location>
        <begin position="354"/>
        <end position="587"/>
    </location>
</feature>
<dbReference type="Gene3D" id="3.40.50.300">
    <property type="entry name" value="P-loop containing nucleotide triphosphate hydrolases"/>
    <property type="match status" value="1"/>
</dbReference>
<dbReference type="PROSITE" id="PS50893">
    <property type="entry name" value="ABC_TRANSPORTER_2"/>
    <property type="match status" value="1"/>
</dbReference>
<evidence type="ECO:0000256" key="9">
    <source>
        <dbReference type="SAM" id="Phobius"/>
    </source>
</evidence>
<sequence length="607" mass="63302">MTTLSEPATITGDGTAARAPAGRPDQAAALRFLLGEMRAHRAAVVAGVGLAVLGGVLSFAPQFWLWWLFGPGAGDHQAAGVAVVIAAVVAGRAATALSGGLAHRVAFRIQARLRVAALAALGRTALGFLVGRHSGSLRKIVLDDIDKLEDGIAHLVPETTAAVCAPLVALASLVVLDWRLALAALLPSLAGLALFAGFMRRGEGAARAYYEIVGRIGAATADAVRAVPTMKVFRQDGAALAEIDRLYDRYVAFAHAWIADLARPMGIANGVMSSSAAATAAAGVVLVGLGAVDWPTALVAVAFALGIDDLFTSATSLSFRVEQIAESHALVRTLLDAPPQAVPAVPRRPAGAALAFEDVSFRYGARSALDRVSFVVPAGSVAAVVGPSGAGKSTIVRLIGRFFDVDEGRIAIGGVDLRDMDADTLAATVSFVLQDVFLFRGTIADNIALGRPGASRAEIETAARRARADDFVRRLPDGYDTVLDDRGAGLSGGERQRLSIARALLRDTPVLVLDEATAYADPENEVLIQAALDEIVRGRTVIVVAHRLRTVCRADRILVLDRGRLVEAGRHDDLMGADGLYARLWRRQTDDAPDAGDAAGIAGEGAA</sequence>
<dbReference type="InterPro" id="IPR036640">
    <property type="entry name" value="ABC1_TM_sf"/>
</dbReference>
<keyword evidence="5 12" id="KW-0067">ATP-binding</keyword>
<feature type="transmembrane region" description="Helical" evidence="9">
    <location>
        <begin position="42"/>
        <end position="67"/>
    </location>
</feature>
<dbReference type="InterPro" id="IPR039421">
    <property type="entry name" value="Type_1_exporter"/>
</dbReference>
<proteinExistence type="inferred from homology"/>
<comment type="similarity">
    <text evidence="2">Belongs to the ABC transporter superfamily.</text>
</comment>
<accession>A0ABT5JF08</accession>
<comment type="subcellular location">
    <subcellularLocation>
        <location evidence="1">Cell membrane</location>
        <topology evidence="1">Multi-pass membrane protein</topology>
    </subcellularLocation>
</comment>
<dbReference type="SMART" id="SM00382">
    <property type="entry name" value="AAA"/>
    <property type="match status" value="1"/>
</dbReference>
<evidence type="ECO:0000256" key="1">
    <source>
        <dbReference type="ARBA" id="ARBA00004651"/>
    </source>
</evidence>
<dbReference type="PANTHER" id="PTHR24221:SF654">
    <property type="entry name" value="ATP-BINDING CASSETTE SUB-FAMILY B MEMBER 6"/>
    <property type="match status" value="1"/>
</dbReference>
<dbReference type="Pfam" id="PF00664">
    <property type="entry name" value="ABC_membrane"/>
    <property type="match status" value="1"/>
</dbReference>
<keyword evidence="7 9" id="KW-0472">Membrane</keyword>
<dbReference type="PROSITE" id="PS00211">
    <property type="entry name" value="ABC_TRANSPORTER_1"/>
    <property type="match status" value="1"/>
</dbReference>
<dbReference type="InterPro" id="IPR027417">
    <property type="entry name" value="P-loop_NTPase"/>
</dbReference>
<evidence type="ECO:0000256" key="5">
    <source>
        <dbReference type="ARBA" id="ARBA00022840"/>
    </source>
</evidence>
<feature type="transmembrane region" description="Helical" evidence="9">
    <location>
        <begin position="79"/>
        <end position="101"/>
    </location>
</feature>
<reference evidence="12" key="2">
    <citation type="submission" date="2023-02" db="EMBL/GenBank/DDBJ databases">
        <authorList>
            <person name="Rayyan A."/>
            <person name="Meyer T."/>
            <person name="Kyndt J.A."/>
        </authorList>
    </citation>
    <scope>NUCLEOTIDE SEQUENCE</scope>
    <source>
        <strain evidence="12">DSM 9987</strain>
    </source>
</reference>
<dbReference type="GO" id="GO:0005524">
    <property type="term" value="F:ATP binding"/>
    <property type="evidence" value="ECO:0007669"/>
    <property type="project" value="UniProtKB-KW"/>
</dbReference>
<feature type="region of interest" description="Disordered" evidence="8">
    <location>
        <begin position="1"/>
        <end position="22"/>
    </location>
</feature>
<feature type="transmembrane region" description="Helical" evidence="9">
    <location>
        <begin position="180"/>
        <end position="199"/>
    </location>
</feature>
<dbReference type="SUPFAM" id="SSF90123">
    <property type="entry name" value="ABC transporter transmembrane region"/>
    <property type="match status" value="1"/>
</dbReference>
<evidence type="ECO:0000256" key="2">
    <source>
        <dbReference type="ARBA" id="ARBA00005417"/>
    </source>
</evidence>
<keyword evidence="4" id="KW-0547">Nucleotide-binding</keyword>
<gene>
    <name evidence="12" type="ORF">PQJ73_21135</name>
</gene>
<organism evidence="12 13">
    <name type="scientific">Rhodoplanes tepidamans</name>
    <name type="common">Rhodoplanes cryptolactis</name>
    <dbReference type="NCBI Taxonomy" id="200616"/>
    <lineage>
        <taxon>Bacteria</taxon>
        <taxon>Pseudomonadati</taxon>
        <taxon>Pseudomonadota</taxon>
        <taxon>Alphaproteobacteria</taxon>
        <taxon>Hyphomicrobiales</taxon>
        <taxon>Nitrobacteraceae</taxon>
        <taxon>Rhodoplanes</taxon>
    </lineage>
</organism>
<evidence type="ECO:0000256" key="6">
    <source>
        <dbReference type="ARBA" id="ARBA00022989"/>
    </source>
</evidence>
<evidence type="ECO:0000256" key="4">
    <source>
        <dbReference type="ARBA" id="ARBA00022741"/>
    </source>
</evidence>
<dbReference type="EMBL" id="JAQQLI010000039">
    <property type="protein sequence ID" value="MDC7788202.1"/>
    <property type="molecule type" value="Genomic_DNA"/>
</dbReference>
<evidence type="ECO:0000256" key="7">
    <source>
        <dbReference type="ARBA" id="ARBA00023136"/>
    </source>
</evidence>
<dbReference type="InterPro" id="IPR003439">
    <property type="entry name" value="ABC_transporter-like_ATP-bd"/>
</dbReference>
<name>A0ABT5JF08_RHOTP</name>
<evidence type="ECO:0000313" key="13">
    <source>
        <dbReference type="Proteomes" id="UP001165652"/>
    </source>
</evidence>
<dbReference type="SUPFAM" id="SSF52540">
    <property type="entry name" value="P-loop containing nucleoside triphosphate hydrolases"/>
    <property type="match status" value="1"/>
</dbReference>
<feature type="transmembrane region" description="Helical" evidence="9">
    <location>
        <begin position="113"/>
        <end position="131"/>
    </location>
</feature>
<keyword evidence="6 9" id="KW-1133">Transmembrane helix</keyword>
<reference evidence="12" key="1">
    <citation type="journal article" date="2023" name="Microbiol Resour">
        <title>Genome Sequences of Rhodoplanes serenus and Two Thermotolerant Strains, Rhodoplanes tepidamans and 'Rhodoplanes cryptolactis,' Further Refine the Genus.</title>
        <authorList>
            <person name="Rayyan A.A."/>
            <person name="Kyndt J.A."/>
        </authorList>
    </citation>
    <scope>NUCLEOTIDE SEQUENCE</scope>
    <source>
        <strain evidence="12">DSM 9987</strain>
    </source>
</reference>
<evidence type="ECO:0000256" key="3">
    <source>
        <dbReference type="ARBA" id="ARBA00022692"/>
    </source>
</evidence>
<dbReference type="InterPro" id="IPR011527">
    <property type="entry name" value="ABC1_TM_dom"/>
</dbReference>
<comment type="caution">
    <text evidence="12">The sequence shown here is derived from an EMBL/GenBank/DDBJ whole genome shotgun (WGS) entry which is preliminary data.</text>
</comment>
<feature type="domain" description="ABC transmembrane type-1" evidence="11">
    <location>
        <begin position="45"/>
        <end position="326"/>
    </location>
</feature>
<dbReference type="InterPro" id="IPR017871">
    <property type="entry name" value="ABC_transporter-like_CS"/>
</dbReference>
<dbReference type="InterPro" id="IPR003593">
    <property type="entry name" value="AAA+_ATPase"/>
</dbReference>
<keyword evidence="13" id="KW-1185">Reference proteome</keyword>
<dbReference type="PROSITE" id="PS50929">
    <property type="entry name" value="ABC_TM1F"/>
    <property type="match status" value="1"/>
</dbReference>
<evidence type="ECO:0000256" key="8">
    <source>
        <dbReference type="SAM" id="MobiDB-lite"/>
    </source>
</evidence>
<evidence type="ECO:0000259" key="10">
    <source>
        <dbReference type="PROSITE" id="PS50893"/>
    </source>
</evidence>
<dbReference type="Proteomes" id="UP001165652">
    <property type="component" value="Unassembled WGS sequence"/>
</dbReference>
<dbReference type="Gene3D" id="1.20.1560.10">
    <property type="entry name" value="ABC transporter type 1, transmembrane domain"/>
    <property type="match status" value="1"/>
</dbReference>
<dbReference type="Pfam" id="PF00005">
    <property type="entry name" value="ABC_tran"/>
    <property type="match status" value="1"/>
</dbReference>
<dbReference type="PANTHER" id="PTHR24221">
    <property type="entry name" value="ATP-BINDING CASSETTE SUB-FAMILY B"/>
    <property type="match status" value="1"/>
</dbReference>
<evidence type="ECO:0000259" key="11">
    <source>
        <dbReference type="PROSITE" id="PS50929"/>
    </source>
</evidence>